<dbReference type="EMBL" id="QGNW01001374">
    <property type="protein sequence ID" value="RVW43599.1"/>
    <property type="molecule type" value="Genomic_DNA"/>
</dbReference>
<proteinExistence type="predicted"/>
<dbReference type="AlphaFoldDB" id="A0A438E7F6"/>
<reference evidence="3 4" key="1">
    <citation type="journal article" date="2018" name="PLoS Genet.">
        <title>Population sequencing reveals clonal diversity and ancestral inbreeding in the grapevine cultivar Chardonnay.</title>
        <authorList>
            <person name="Roach M.J."/>
            <person name="Johnson D.L."/>
            <person name="Bohlmann J."/>
            <person name="van Vuuren H.J."/>
            <person name="Jones S.J."/>
            <person name="Pretorius I.S."/>
            <person name="Schmidt S.A."/>
            <person name="Borneman A.R."/>
        </authorList>
    </citation>
    <scope>NUCLEOTIDE SEQUENCE [LARGE SCALE GENOMIC DNA]</scope>
    <source>
        <strain evidence="4">cv. Chardonnay</strain>
        <tissue evidence="3">Leaf</tissue>
    </source>
</reference>
<gene>
    <name evidence="3" type="ORF">CK203_097546</name>
</gene>
<organism evidence="3 4">
    <name type="scientific">Vitis vinifera</name>
    <name type="common">Grape</name>
    <dbReference type="NCBI Taxonomy" id="29760"/>
    <lineage>
        <taxon>Eukaryota</taxon>
        <taxon>Viridiplantae</taxon>
        <taxon>Streptophyta</taxon>
        <taxon>Embryophyta</taxon>
        <taxon>Tracheophyta</taxon>
        <taxon>Spermatophyta</taxon>
        <taxon>Magnoliopsida</taxon>
        <taxon>eudicotyledons</taxon>
        <taxon>Gunneridae</taxon>
        <taxon>Pentapetalae</taxon>
        <taxon>rosids</taxon>
        <taxon>Vitales</taxon>
        <taxon>Vitaceae</taxon>
        <taxon>Viteae</taxon>
        <taxon>Vitis</taxon>
    </lineage>
</organism>
<evidence type="ECO:0000313" key="3">
    <source>
        <dbReference type="EMBL" id="RVW43599.1"/>
    </source>
</evidence>
<sequence length="131" mass="14559">MASHHSSTLFLVNLIFLLSLIMVTTLVSRGDARKLGKPTPREENREMKLGNETGRKMGNYFSTTNKATVKNLGDMKNLPPFPLIPFPPFPEIPFPPPLVFPGIPPLPPFPMFPPLPPFHIPTIPFLTPPPP</sequence>
<evidence type="ECO:0000313" key="4">
    <source>
        <dbReference type="Proteomes" id="UP000288805"/>
    </source>
</evidence>
<feature type="region of interest" description="Disordered" evidence="1">
    <location>
        <begin position="31"/>
        <end position="59"/>
    </location>
</feature>
<evidence type="ECO:0000256" key="2">
    <source>
        <dbReference type="SAM" id="Phobius"/>
    </source>
</evidence>
<keyword evidence="2" id="KW-0812">Transmembrane</keyword>
<feature type="transmembrane region" description="Helical" evidence="2">
    <location>
        <begin position="6"/>
        <end position="27"/>
    </location>
</feature>
<feature type="compositionally biased region" description="Basic and acidic residues" evidence="1">
    <location>
        <begin position="31"/>
        <end position="55"/>
    </location>
</feature>
<protein>
    <submittedName>
        <fullName evidence="3">Uncharacterized protein</fullName>
    </submittedName>
</protein>
<evidence type="ECO:0000256" key="1">
    <source>
        <dbReference type="SAM" id="MobiDB-lite"/>
    </source>
</evidence>
<name>A0A438E7F6_VITVI</name>
<dbReference type="Proteomes" id="UP000288805">
    <property type="component" value="Unassembled WGS sequence"/>
</dbReference>
<keyword evidence="2" id="KW-1133">Transmembrane helix</keyword>
<comment type="caution">
    <text evidence="3">The sequence shown here is derived from an EMBL/GenBank/DDBJ whole genome shotgun (WGS) entry which is preliminary data.</text>
</comment>
<keyword evidence="2" id="KW-0472">Membrane</keyword>
<accession>A0A438E7F6</accession>